<evidence type="ECO:0000313" key="2">
    <source>
        <dbReference type="Proteomes" id="UP000228934"/>
    </source>
</evidence>
<gene>
    <name evidence="1" type="ORF">AB205_0192850</name>
</gene>
<organism evidence="1 2">
    <name type="scientific">Aquarana catesbeiana</name>
    <name type="common">American bullfrog</name>
    <name type="synonym">Rana catesbeiana</name>
    <dbReference type="NCBI Taxonomy" id="8400"/>
    <lineage>
        <taxon>Eukaryota</taxon>
        <taxon>Metazoa</taxon>
        <taxon>Chordata</taxon>
        <taxon>Craniata</taxon>
        <taxon>Vertebrata</taxon>
        <taxon>Euteleostomi</taxon>
        <taxon>Amphibia</taxon>
        <taxon>Batrachia</taxon>
        <taxon>Anura</taxon>
        <taxon>Neobatrachia</taxon>
        <taxon>Ranoidea</taxon>
        <taxon>Ranidae</taxon>
        <taxon>Aquarana</taxon>
    </lineage>
</organism>
<dbReference type="AlphaFoldDB" id="A0A2G9RM15"/>
<keyword evidence="2" id="KW-1185">Reference proteome</keyword>
<proteinExistence type="predicted"/>
<evidence type="ECO:0000313" key="1">
    <source>
        <dbReference type="EMBL" id="PIO28910.1"/>
    </source>
</evidence>
<accession>A0A2G9RM15</accession>
<sequence length="59" mass="7307">MKQNEVKRSMSTYKVQRSEDMRIQHLIRTFLDWYSQNVYWSHCYLLCHNTLHTGWVNDD</sequence>
<reference evidence="2" key="1">
    <citation type="journal article" date="2017" name="Nat. Commun.">
        <title>The North American bullfrog draft genome provides insight into hormonal regulation of long noncoding RNA.</title>
        <authorList>
            <person name="Hammond S.A."/>
            <person name="Warren R.L."/>
            <person name="Vandervalk B.P."/>
            <person name="Kucuk E."/>
            <person name="Khan H."/>
            <person name="Gibb E.A."/>
            <person name="Pandoh P."/>
            <person name="Kirk H."/>
            <person name="Zhao Y."/>
            <person name="Jones M."/>
            <person name="Mungall A.J."/>
            <person name="Coope R."/>
            <person name="Pleasance S."/>
            <person name="Moore R.A."/>
            <person name="Holt R.A."/>
            <person name="Round J.M."/>
            <person name="Ohora S."/>
            <person name="Walle B.V."/>
            <person name="Veldhoen N."/>
            <person name="Helbing C.C."/>
            <person name="Birol I."/>
        </authorList>
    </citation>
    <scope>NUCLEOTIDE SEQUENCE [LARGE SCALE GENOMIC DNA]</scope>
</reference>
<name>A0A2G9RM15_AQUCT</name>
<protein>
    <submittedName>
        <fullName evidence="1">Uncharacterized protein</fullName>
    </submittedName>
</protein>
<dbReference type="Proteomes" id="UP000228934">
    <property type="component" value="Unassembled WGS sequence"/>
</dbReference>
<dbReference type="EMBL" id="KV935671">
    <property type="protein sequence ID" value="PIO28910.1"/>
    <property type="molecule type" value="Genomic_DNA"/>
</dbReference>